<dbReference type="InterPro" id="IPR037103">
    <property type="entry name" value="Tubulin/FtsZ-like_C"/>
</dbReference>
<protein>
    <submittedName>
        <fullName evidence="10">Tubulin alpha-8 chain</fullName>
    </submittedName>
</protein>
<evidence type="ECO:0000256" key="6">
    <source>
        <dbReference type="ARBA" id="ARBA00049117"/>
    </source>
</evidence>
<dbReference type="PANTHER" id="PTHR11588">
    <property type="entry name" value="TUBULIN"/>
    <property type="match status" value="1"/>
</dbReference>
<dbReference type="PRINTS" id="PR01161">
    <property type="entry name" value="TUBULIN"/>
</dbReference>
<dbReference type="AlphaFoldDB" id="A0A3R7JLD7"/>
<name>A0A3R7JLD7_CLOSI</name>
<reference evidence="10 11" key="1">
    <citation type="journal article" date="2018" name="Biotechnol. Adv.">
        <title>Improved genomic resources and new bioinformatic workflow for the carcinogenic parasite Clonorchis sinensis: Biotechnological implications.</title>
        <authorList>
            <person name="Wang D."/>
            <person name="Korhonen P.K."/>
            <person name="Gasser R.B."/>
            <person name="Young N.D."/>
        </authorList>
    </citation>
    <scope>NUCLEOTIDE SEQUENCE [LARGE SCALE GENOMIC DNA]</scope>
    <source>
        <strain evidence="10">Cs-k2</strain>
    </source>
</reference>
<evidence type="ECO:0000313" key="10">
    <source>
        <dbReference type="EMBL" id="KAG5454056.1"/>
    </source>
</evidence>
<feature type="compositionally biased region" description="Basic and acidic residues" evidence="7">
    <location>
        <begin position="863"/>
        <end position="873"/>
    </location>
</feature>
<evidence type="ECO:0000259" key="9">
    <source>
        <dbReference type="SMART" id="SM00865"/>
    </source>
</evidence>
<evidence type="ECO:0000259" key="8">
    <source>
        <dbReference type="SMART" id="SM00864"/>
    </source>
</evidence>
<comment type="catalytic activity">
    <reaction evidence="6">
        <text>GTP + H2O = GDP + phosphate + H(+)</text>
        <dbReference type="Rhea" id="RHEA:19669"/>
        <dbReference type="ChEBI" id="CHEBI:15377"/>
        <dbReference type="ChEBI" id="CHEBI:15378"/>
        <dbReference type="ChEBI" id="CHEBI:37565"/>
        <dbReference type="ChEBI" id="CHEBI:43474"/>
        <dbReference type="ChEBI" id="CHEBI:58189"/>
    </reaction>
    <physiologicalReaction direction="left-to-right" evidence="6">
        <dbReference type="Rhea" id="RHEA:19670"/>
    </physiologicalReaction>
</comment>
<dbReference type="SMART" id="SM00864">
    <property type="entry name" value="Tubulin"/>
    <property type="match status" value="1"/>
</dbReference>
<dbReference type="PROSITE" id="PS00227">
    <property type="entry name" value="TUBULIN"/>
    <property type="match status" value="1"/>
</dbReference>
<dbReference type="Pfam" id="PF03953">
    <property type="entry name" value="Tubulin_C"/>
    <property type="match status" value="1"/>
</dbReference>
<dbReference type="InterPro" id="IPR000217">
    <property type="entry name" value="Tubulin"/>
</dbReference>
<dbReference type="InterPro" id="IPR008280">
    <property type="entry name" value="Tub_FtsZ_C"/>
</dbReference>
<dbReference type="SUPFAM" id="SSF55307">
    <property type="entry name" value="Tubulin C-terminal domain-like"/>
    <property type="match status" value="1"/>
</dbReference>
<feature type="region of interest" description="Disordered" evidence="7">
    <location>
        <begin position="942"/>
        <end position="976"/>
    </location>
</feature>
<dbReference type="Gene3D" id="3.30.1330.20">
    <property type="entry name" value="Tubulin/FtsZ, C-terminal domain"/>
    <property type="match status" value="1"/>
</dbReference>
<dbReference type="GO" id="GO:0016787">
    <property type="term" value="F:hydrolase activity"/>
    <property type="evidence" value="ECO:0007669"/>
    <property type="project" value="UniProtKB-KW"/>
</dbReference>
<accession>A0A3R7JLD7</accession>
<dbReference type="GO" id="GO:0007017">
    <property type="term" value="P:microtubule-based process"/>
    <property type="evidence" value="ECO:0007669"/>
    <property type="project" value="InterPro"/>
</dbReference>
<dbReference type="InterPro" id="IPR017975">
    <property type="entry name" value="Tubulin_CS"/>
</dbReference>
<dbReference type="STRING" id="79923.A0A3R7JLD7"/>
<feature type="domain" description="Tubulin/FtsZ 2-layer sandwich" evidence="9">
    <location>
        <begin position="253"/>
        <end position="399"/>
    </location>
</feature>
<dbReference type="SUPFAM" id="SSF52490">
    <property type="entry name" value="Tubulin nucleotide-binding domain-like"/>
    <property type="match status" value="1"/>
</dbReference>
<evidence type="ECO:0000313" key="11">
    <source>
        <dbReference type="Proteomes" id="UP000286415"/>
    </source>
</evidence>
<dbReference type="GO" id="GO:0005874">
    <property type="term" value="C:microtubule"/>
    <property type="evidence" value="ECO:0007669"/>
    <property type="project" value="UniProtKB-KW"/>
</dbReference>
<keyword evidence="5" id="KW-0342">GTP-binding</keyword>
<evidence type="ECO:0000256" key="5">
    <source>
        <dbReference type="ARBA" id="ARBA00023134"/>
    </source>
</evidence>
<feature type="region of interest" description="Disordered" evidence="7">
    <location>
        <begin position="848"/>
        <end position="911"/>
    </location>
</feature>
<dbReference type="Pfam" id="PF00091">
    <property type="entry name" value="Tubulin"/>
    <property type="match status" value="1"/>
</dbReference>
<dbReference type="InterPro" id="IPR002452">
    <property type="entry name" value="Alpha_tubulin"/>
</dbReference>
<dbReference type="InterPro" id="IPR003008">
    <property type="entry name" value="Tubulin_FtsZ_GTPase"/>
</dbReference>
<dbReference type="PRINTS" id="PR01162">
    <property type="entry name" value="ALPHATUBULIN"/>
</dbReference>
<dbReference type="InterPro" id="IPR018316">
    <property type="entry name" value="Tubulin/FtsZ_2-layer-sand-dom"/>
</dbReference>
<dbReference type="InParanoid" id="A0A3R7JLD7"/>
<dbReference type="Proteomes" id="UP000286415">
    <property type="component" value="Unassembled WGS sequence"/>
</dbReference>
<dbReference type="Gene3D" id="3.40.50.1440">
    <property type="entry name" value="Tubulin/FtsZ, GTPase domain"/>
    <property type="match status" value="1"/>
</dbReference>
<dbReference type="SMART" id="SM00865">
    <property type="entry name" value="Tubulin_C"/>
    <property type="match status" value="1"/>
</dbReference>
<dbReference type="EMBL" id="NIRI02000010">
    <property type="protein sequence ID" value="KAG5454056.1"/>
    <property type="molecule type" value="Genomic_DNA"/>
</dbReference>
<dbReference type="CDD" id="cd02186">
    <property type="entry name" value="alpha_tubulin"/>
    <property type="match status" value="1"/>
</dbReference>
<evidence type="ECO:0000256" key="3">
    <source>
        <dbReference type="ARBA" id="ARBA00022741"/>
    </source>
</evidence>
<organism evidence="10 11">
    <name type="scientific">Clonorchis sinensis</name>
    <name type="common">Chinese liver fluke</name>
    <dbReference type="NCBI Taxonomy" id="79923"/>
    <lineage>
        <taxon>Eukaryota</taxon>
        <taxon>Metazoa</taxon>
        <taxon>Spiralia</taxon>
        <taxon>Lophotrochozoa</taxon>
        <taxon>Platyhelminthes</taxon>
        <taxon>Trematoda</taxon>
        <taxon>Digenea</taxon>
        <taxon>Opisthorchiida</taxon>
        <taxon>Opisthorchiata</taxon>
        <taxon>Opisthorchiidae</taxon>
        <taxon>Clonorchis</taxon>
    </lineage>
</organism>
<sequence length="1015" mass="113324">MAREVILIHLGQAGVQIGSALWELFCIEHRISAEGQLDLSGPDNQMTAAEHVTSFFYEGQRSFTPRAVMVDLEPTVVDEIRTGPYRQLWKPTSLVTGKEDAANNYGRGNCTIGKLKLGETMESIRKMAEDSQNLAAFELVHSNSGGTGSGMTSLIIDHLCDEYGKRFKFSTSIFPSTMCSTSTVDPYNSLLHSHATMETLDCDILVDNQTLFERCTKNLSILQPSYTEINRLLAQMLSSVFLSHRFVYHGSQHADTTELLTNLIPYPRIHFPSLFYAPIVSKTQLNHDAFTVAELTRAVFGENAKTIDFPCRQNAYISCAMLYRGVGSPKHVYDALQYVKGTPSVGASFVDWCPTGFKVGLNTMPPATFLHSPLGETPRSVCMLAGNLGMRQAWQRNNSKFDVLFSRRSFVHWFIGEGIEESEFIEAREDMAYLEQDYAELMSDTWVQVDGSGPQIFDANSVPQVQELQEEYQQPTDVQQYYDEEAISSRASTNESAALRAHQSNNANTLLSRTMLQQWQQQLRYPRSSDYQQNSDSEDAEFSDSMSSVEPTSSSHHAVHSSDHSGNVRREAPNHVSHFKEMGDEWSDTREEPLRPTSGKYDEGLGSNSSQYSERDSIPPYNSHGNSGGLERLVSLVNTSNESGVPTADISRPSGIRDINMNNARHSLASNDTAFLPTEPVIVLDCTSRSSYIHDVPYPGNDDSGGWSQTAGLSLSREIRDTLSPQHSGVPSGSETPAMQRHNSGLEPNDGRRHFPCSSAMTYVGLEESAVREDVNRSKVLDSYTASFSRGFTDLPCLVQYPEPLLLGNEQSRTIKQDSITSGLGSIVHSSASIYSIQICSVEDSNEDINTSRDRLQQPYPSSEDRVTREPCYHHKHRQLHGKKHTKHHHHRPHPSRHTHHRHHRHHRKSDNTLVVIDNSYKRDNVPEVHLQIGANRPLNTRQHGRHVEQRRTSKVSNAMPHKSEKPQLTAGDTIPNDAFSVTEVDITDDGRALTPVLSAWSSCDQPCGTRTAAL</sequence>
<dbReference type="OrthoDB" id="6244401at2759"/>
<reference evidence="10 11" key="2">
    <citation type="journal article" date="2021" name="Genomics">
        <title>High-quality reference genome for Clonorchis sinensis.</title>
        <authorList>
            <person name="Young N.D."/>
            <person name="Stroehlein A.J."/>
            <person name="Kinkar L."/>
            <person name="Wang T."/>
            <person name="Sohn W.M."/>
            <person name="Chang B.C.H."/>
            <person name="Kaur P."/>
            <person name="Weisz D."/>
            <person name="Dudchenko O."/>
            <person name="Aiden E.L."/>
            <person name="Korhonen P.K."/>
            <person name="Gasser R.B."/>
        </authorList>
    </citation>
    <scope>NUCLEOTIDE SEQUENCE [LARGE SCALE GENOMIC DNA]</scope>
    <source>
        <strain evidence="10">Cs-k2</strain>
    </source>
</reference>
<dbReference type="GO" id="GO:0005525">
    <property type="term" value="F:GTP binding"/>
    <property type="evidence" value="ECO:0007669"/>
    <property type="project" value="UniProtKB-KW"/>
</dbReference>
<feature type="compositionally biased region" description="Polar residues" evidence="7">
    <location>
        <begin position="521"/>
        <end position="535"/>
    </location>
</feature>
<feature type="region of interest" description="Disordered" evidence="7">
    <location>
        <begin position="521"/>
        <end position="629"/>
    </location>
</feature>
<evidence type="ECO:0000256" key="1">
    <source>
        <dbReference type="ARBA" id="ARBA00009636"/>
    </source>
</evidence>
<gene>
    <name evidence="10" type="ORF">CSKR_102028</name>
</gene>
<keyword evidence="3" id="KW-0547">Nucleotide-binding</keyword>
<keyword evidence="11" id="KW-1185">Reference proteome</keyword>
<dbReference type="InterPro" id="IPR023123">
    <property type="entry name" value="Tubulin_C"/>
</dbReference>
<feature type="compositionally biased region" description="Basic and acidic residues" evidence="7">
    <location>
        <begin position="560"/>
        <end position="594"/>
    </location>
</feature>
<proteinExistence type="inferred from homology"/>
<evidence type="ECO:0000256" key="2">
    <source>
        <dbReference type="ARBA" id="ARBA00022701"/>
    </source>
</evidence>
<evidence type="ECO:0000256" key="4">
    <source>
        <dbReference type="ARBA" id="ARBA00022801"/>
    </source>
</evidence>
<dbReference type="GO" id="GO:0005200">
    <property type="term" value="F:structural constituent of cytoskeleton"/>
    <property type="evidence" value="ECO:0007669"/>
    <property type="project" value="InterPro"/>
</dbReference>
<keyword evidence="2" id="KW-0493">Microtubule</keyword>
<dbReference type="InterPro" id="IPR036525">
    <property type="entry name" value="Tubulin/FtsZ_GTPase_sf"/>
</dbReference>
<comment type="similarity">
    <text evidence="1">Belongs to the tubulin family.</text>
</comment>
<feature type="domain" description="Tubulin/FtsZ GTPase" evidence="8">
    <location>
        <begin position="52"/>
        <end position="248"/>
    </location>
</feature>
<evidence type="ECO:0000256" key="7">
    <source>
        <dbReference type="SAM" id="MobiDB-lite"/>
    </source>
</evidence>
<feature type="compositionally biased region" description="Basic residues" evidence="7">
    <location>
        <begin position="874"/>
        <end position="909"/>
    </location>
</feature>
<dbReference type="Gene3D" id="1.10.287.600">
    <property type="entry name" value="Helix hairpin bin"/>
    <property type="match status" value="1"/>
</dbReference>
<feature type="compositionally biased region" description="Polar residues" evidence="7">
    <location>
        <begin position="723"/>
        <end position="743"/>
    </location>
</feature>
<comment type="caution">
    <text evidence="10">The sequence shown here is derived from an EMBL/GenBank/DDBJ whole genome shotgun (WGS) entry which is preliminary data.</text>
</comment>
<keyword evidence="4" id="KW-0378">Hydrolase</keyword>
<feature type="region of interest" description="Disordered" evidence="7">
    <location>
        <begin position="723"/>
        <end position="753"/>
    </location>
</feature>